<dbReference type="EMBL" id="BMAO01027663">
    <property type="protein sequence ID" value="GFR18787.1"/>
    <property type="molecule type" value="Genomic_DNA"/>
</dbReference>
<name>A0A8X6LS90_TRICU</name>
<protein>
    <recommendedName>
        <fullName evidence="4">Secreted protein</fullName>
    </recommendedName>
</protein>
<proteinExistence type="predicted"/>
<dbReference type="Proteomes" id="UP000887116">
    <property type="component" value="Unassembled WGS sequence"/>
</dbReference>
<evidence type="ECO:0000256" key="1">
    <source>
        <dbReference type="SAM" id="SignalP"/>
    </source>
</evidence>
<keyword evidence="1" id="KW-0732">Signal</keyword>
<feature type="signal peptide" evidence="1">
    <location>
        <begin position="1"/>
        <end position="17"/>
    </location>
</feature>
<feature type="chain" id="PRO_5036457721" description="Secreted protein" evidence="1">
    <location>
        <begin position="18"/>
        <end position="82"/>
    </location>
</feature>
<reference evidence="2" key="1">
    <citation type="submission" date="2020-07" db="EMBL/GenBank/DDBJ databases">
        <title>Multicomponent nature underlies the extraordinary mechanical properties of spider dragline silk.</title>
        <authorList>
            <person name="Kono N."/>
            <person name="Nakamura H."/>
            <person name="Mori M."/>
            <person name="Yoshida Y."/>
            <person name="Ohtoshi R."/>
            <person name="Malay A.D."/>
            <person name="Moran D.A.P."/>
            <person name="Tomita M."/>
            <person name="Numata K."/>
            <person name="Arakawa K."/>
        </authorList>
    </citation>
    <scope>NUCLEOTIDE SEQUENCE</scope>
</reference>
<evidence type="ECO:0008006" key="4">
    <source>
        <dbReference type="Google" id="ProtNLM"/>
    </source>
</evidence>
<evidence type="ECO:0000313" key="2">
    <source>
        <dbReference type="EMBL" id="GFR18787.1"/>
    </source>
</evidence>
<sequence length="82" mass="9523">MFKFSPALADLLLLSTAAFIRNQYSDTLEIRFDAVNSSLLSNSTLISFVTAAFVRNQYSATSEIRFDAVYHLRFFSRWFFTY</sequence>
<accession>A0A8X6LS90</accession>
<keyword evidence="3" id="KW-1185">Reference proteome</keyword>
<gene>
    <name evidence="2" type="ORF">TNCT_115031</name>
</gene>
<evidence type="ECO:0000313" key="3">
    <source>
        <dbReference type="Proteomes" id="UP000887116"/>
    </source>
</evidence>
<dbReference type="AlphaFoldDB" id="A0A8X6LS90"/>
<comment type="caution">
    <text evidence="2">The sequence shown here is derived from an EMBL/GenBank/DDBJ whole genome shotgun (WGS) entry which is preliminary data.</text>
</comment>
<organism evidence="2 3">
    <name type="scientific">Trichonephila clavata</name>
    <name type="common">Joro spider</name>
    <name type="synonym">Nephila clavata</name>
    <dbReference type="NCBI Taxonomy" id="2740835"/>
    <lineage>
        <taxon>Eukaryota</taxon>
        <taxon>Metazoa</taxon>
        <taxon>Ecdysozoa</taxon>
        <taxon>Arthropoda</taxon>
        <taxon>Chelicerata</taxon>
        <taxon>Arachnida</taxon>
        <taxon>Araneae</taxon>
        <taxon>Araneomorphae</taxon>
        <taxon>Entelegynae</taxon>
        <taxon>Araneoidea</taxon>
        <taxon>Nephilidae</taxon>
        <taxon>Trichonephila</taxon>
    </lineage>
</organism>